<dbReference type="Proteomes" id="UP000032900">
    <property type="component" value="Unassembled WGS sequence"/>
</dbReference>
<evidence type="ECO:0000313" key="3">
    <source>
        <dbReference type="Proteomes" id="UP000032900"/>
    </source>
</evidence>
<organism evidence="2 3">
    <name type="scientific">Geofilum rubicundum JCM 15548</name>
    <dbReference type="NCBI Taxonomy" id="1236989"/>
    <lineage>
        <taxon>Bacteria</taxon>
        <taxon>Pseudomonadati</taxon>
        <taxon>Bacteroidota</taxon>
        <taxon>Bacteroidia</taxon>
        <taxon>Marinilabiliales</taxon>
        <taxon>Marinilabiliaceae</taxon>
        <taxon>Geofilum</taxon>
    </lineage>
</organism>
<evidence type="ECO:0000313" key="2">
    <source>
        <dbReference type="EMBL" id="GAO28496.1"/>
    </source>
</evidence>
<dbReference type="RefSeq" id="WP_062122299.1">
    <property type="nucleotide sequence ID" value="NZ_BAZW01000003.1"/>
</dbReference>
<feature type="domain" description="BioF2-like acetyltransferase" evidence="1">
    <location>
        <begin position="148"/>
        <end position="296"/>
    </location>
</feature>
<proteinExistence type="predicted"/>
<protein>
    <recommendedName>
        <fullName evidence="1">BioF2-like acetyltransferase domain-containing protein</fullName>
    </recommendedName>
</protein>
<dbReference type="AlphaFoldDB" id="A0A0E9LTP1"/>
<evidence type="ECO:0000259" key="1">
    <source>
        <dbReference type="Pfam" id="PF13480"/>
    </source>
</evidence>
<dbReference type="Pfam" id="PF13480">
    <property type="entry name" value="Acetyltransf_6"/>
    <property type="match status" value="1"/>
</dbReference>
<dbReference type="SUPFAM" id="SSF55729">
    <property type="entry name" value="Acyl-CoA N-acyltransferases (Nat)"/>
    <property type="match status" value="1"/>
</dbReference>
<keyword evidence="3" id="KW-1185">Reference proteome</keyword>
<dbReference type="InterPro" id="IPR038740">
    <property type="entry name" value="BioF2-like_GNAT_dom"/>
</dbReference>
<dbReference type="EMBL" id="BAZW01000003">
    <property type="protein sequence ID" value="GAO28496.1"/>
    <property type="molecule type" value="Genomic_DNA"/>
</dbReference>
<name>A0A0E9LTP1_9BACT</name>
<dbReference type="STRING" id="1236989.JCM15548_1601"/>
<accession>A0A0E9LTP1</accession>
<reference evidence="2 3" key="1">
    <citation type="journal article" date="2015" name="Microbes Environ.">
        <title>Distribution and evolution of nitrogen fixation genes in the phylum bacteroidetes.</title>
        <authorList>
            <person name="Inoue J."/>
            <person name="Oshima K."/>
            <person name="Suda W."/>
            <person name="Sakamoto M."/>
            <person name="Iino T."/>
            <person name="Noda S."/>
            <person name="Hongoh Y."/>
            <person name="Hattori M."/>
            <person name="Ohkuma M."/>
        </authorList>
    </citation>
    <scope>NUCLEOTIDE SEQUENCE [LARGE SCALE GENOMIC DNA]</scope>
    <source>
        <strain evidence="2">JCM 15548</strain>
    </source>
</reference>
<sequence length="344" mass="39329">MQSFLVEAKEVTAFQWEAGLEDFCYSLFITREWVESMQDGASSPLFIDFISKGEVVGKLSGLIIDGGWMKGKYFHAYASLALKEPNQQLFDACHVALKDLLTKMRLSRIIIGSYDQQHSMRCTSEGFVVTKRYEYLVNPGAEDFRMSKGFKKNVKKAENRGVFLDISDSEASLQKLFQLLELTRKYRLIKYNVRYNPFFLDKMNESSLRKLLKSGMVSFFSVKSDDGTTNSVQLNLVKGDRVYGLLMGSDLVAYEYGIPSYLDFQIILDSARRDIKYYNTGGAPGDKVNEGLDRYKQAMGGQKKWVYGATTNCLVFPYSLLNPLMKLGRRLPQNNVLVDWIKNW</sequence>
<dbReference type="OrthoDB" id="1120967at2"/>
<comment type="caution">
    <text evidence="2">The sequence shown here is derived from an EMBL/GenBank/DDBJ whole genome shotgun (WGS) entry which is preliminary data.</text>
</comment>
<dbReference type="Gene3D" id="3.40.630.30">
    <property type="match status" value="1"/>
</dbReference>
<dbReference type="InterPro" id="IPR016181">
    <property type="entry name" value="Acyl_CoA_acyltransferase"/>
</dbReference>
<gene>
    <name evidence="2" type="ORF">JCM15548_1601</name>
</gene>